<feature type="region of interest" description="Disordered" evidence="1">
    <location>
        <begin position="49"/>
        <end position="69"/>
    </location>
</feature>
<name>A0ABW6RNJ1_9ACTN</name>
<accession>A0ABW6RNJ1</accession>
<dbReference type="Proteomes" id="UP001601976">
    <property type="component" value="Unassembled WGS sequence"/>
</dbReference>
<evidence type="ECO:0000313" key="3">
    <source>
        <dbReference type="Proteomes" id="UP001601976"/>
    </source>
</evidence>
<keyword evidence="3" id="KW-1185">Reference proteome</keyword>
<proteinExistence type="predicted"/>
<dbReference type="RefSeq" id="WP_387898539.1">
    <property type="nucleotide sequence ID" value="NZ_JBIAPK010000013.1"/>
</dbReference>
<comment type="caution">
    <text evidence="2">The sequence shown here is derived from an EMBL/GenBank/DDBJ whole genome shotgun (WGS) entry which is preliminary data.</text>
</comment>
<dbReference type="EMBL" id="JBIAPK010000013">
    <property type="protein sequence ID" value="MFF3343134.1"/>
    <property type="molecule type" value="Genomic_DNA"/>
</dbReference>
<protein>
    <submittedName>
        <fullName evidence="2">Uncharacterized protein</fullName>
    </submittedName>
</protein>
<reference evidence="2 3" key="1">
    <citation type="submission" date="2024-10" db="EMBL/GenBank/DDBJ databases">
        <title>The Natural Products Discovery Center: Release of the First 8490 Sequenced Strains for Exploring Actinobacteria Biosynthetic Diversity.</title>
        <authorList>
            <person name="Kalkreuter E."/>
            <person name="Kautsar S.A."/>
            <person name="Yang D."/>
            <person name="Bader C.D."/>
            <person name="Teijaro C.N."/>
            <person name="Fluegel L."/>
            <person name="Davis C.M."/>
            <person name="Simpson J.R."/>
            <person name="Lauterbach L."/>
            <person name="Steele A.D."/>
            <person name="Gui C."/>
            <person name="Meng S."/>
            <person name="Li G."/>
            <person name="Viehrig K."/>
            <person name="Ye F."/>
            <person name="Su P."/>
            <person name="Kiefer A.F."/>
            <person name="Nichols A."/>
            <person name="Cepeda A.J."/>
            <person name="Yan W."/>
            <person name="Fan B."/>
            <person name="Jiang Y."/>
            <person name="Adhikari A."/>
            <person name="Zheng C.-J."/>
            <person name="Schuster L."/>
            <person name="Cowan T.M."/>
            <person name="Smanski M.J."/>
            <person name="Chevrette M.G."/>
            <person name="De Carvalho L.P.S."/>
            <person name="Shen B."/>
        </authorList>
    </citation>
    <scope>NUCLEOTIDE SEQUENCE [LARGE SCALE GENOMIC DNA]</scope>
    <source>
        <strain evidence="2 3">NPDC003029</strain>
    </source>
</reference>
<evidence type="ECO:0000256" key="1">
    <source>
        <dbReference type="SAM" id="MobiDB-lite"/>
    </source>
</evidence>
<evidence type="ECO:0000313" key="2">
    <source>
        <dbReference type="EMBL" id="MFF3343134.1"/>
    </source>
</evidence>
<gene>
    <name evidence="2" type="ORF">ACFYWW_31235</name>
</gene>
<sequence length="69" mass="7333">MSDDQLCVRPVRDDGLALWPPGQGRARAAFVARRFVNRGLLDGLVRQGEGGSSDVVAELPAQARDGGTQ</sequence>
<organism evidence="2 3">
    <name type="scientific">Streptomyces flavidovirens</name>
    <dbReference type="NCBI Taxonomy" id="67298"/>
    <lineage>
        <taxon>Bacteria</taxon>
        <taxon>Bacillati</taxon>
        <taxon>Actinomycetota</taxon>
        <taxon>Actinomycetes</taxon>
        <taxon>Kitasatosporales</taxon>
        <taxon>Streptomycetaceae</taxon>
        <taxon>Streptomyces</taxon>
    </lineage>
</organism>